<name>A0A6V7XAU8_MELEN</name>
<dbReference type="AlphaFoldDB" id="A0A6V7XAU8"/>
<sequence>MGNNRSSTSSSSATSSYSQYTHSIPNKNFNDKNTRQFWKTSISARESFENSPQQKEETKTRLRNRSLILFQQPKLNKGGGNNNWWPLKRIKNRSIEKKNSYGVPPPPSMLSDEINGEEEIQSLENRPLIDLTVTSSENDSPCSSLPPNQPTTIDDSNTTTTSTTTTTTFISFRPQRCQFLENFDENKNNNNSEFNKHQRRAKSFRHFPSTRTYNNSRRSTRFSTASGSAHLLKKSPFISNICQITGLTPIQRRMIIERVCKLKTLDLHTFCSSTYKNVFEKYPKLISYFCLNTSIKRKKSEKEIIKEEEEEGNKRRKMEKKFVEDYLLLEFLECLFFNVLQLVLILLEEGQSSIIEQILLEFGGMHANNNRGEEGEREEREEDMLLTIPQEYWEILLQSLLNLTNKEENIYVKTQNGQHLFDVSASNYSKRSVEAWTLFCIFIVSKIRFGFVMECFLHSNFKNKRRNVQQEFNKNITKNTQKIIYDFRRNSISNENTLFYKEKVK</sequence>
<dbReference type="InterPro" id="IPR012292">
    <property type="entry name" value="Globin/Proto"/>
</dbReference>
<feature type="compositionally biased region" description="Low complexity" evidence="1">
    <location>
        <begin position="151"/>
        <end position="167"/>
    </location>
</feature>
<feature type="region of interest" description="Disordered" evidence="1">
    <location>
        <begin position="133"/>
        <end position="167"/>
    </location>
</feature>
<feature type="compositionally biased region" description="Polar residues" evidence="1">
    <location>
        <begin position="35"/>
        <end position="53"/>
    </location>
</feature>
<organism evidence="2 3">
    <name type="scientific">Meloidogyne enterolobii</name>
    <name type="common">Root-knot nematode worm</name>
    <name type="synonym">Meloidogyne mayaguensis</name>
    <dbReference type="NCBI Taxonomy" id="390850"/>
    <lineage>
        <taxon>Eukaryota</taxon>
        <taxon>Metazoa</taxon>
        <taxon>Ecdysozoa</taxon>
        <taxon>Nematoda</taxon>
        <taxon>Chromadorea</taxon>
        <taxon>Rhabditida</taxon>
        <taxon>Tylenchina</taxon>
        <taxon>Tylenchomorpha</taxon>
        <taxon>Tylenchoidea</taxon>
        <taxon>Meloidogynidae</taxon>
        <taxon>Meloidogyninae</taxon>
        <taxon>Meloidogyne</taxon>
    </lineage>
</organism>
<reference evidence="2 3" key="1">
    <citation type="submission" date="2020-08" db="EMBL/GenBank/DDBJ databases">
        <authorList>
            <person name="Koutsovoulos G."/>
            <person name="Danchin GJ E."/>
        </authorList>
    </citation>
    <scope>NUCLEOTIDE SEQUENCE [LARGE SCALE GENOMIC DNA]</scope>
</reference>
<dbReference type="OrthoDB" id="5908680at2759"/>
<dbReference type="GO" id="GO:0020037">
    <property type="term" value="F:heme binding"/>
    <property type="evidence" value="ECO:0007669"/>
    <property type="project" value="InterPro"/>
</dbReference>
<proteinExistence type="predicted"/>
<dbReference type="EMBL" id="CAJEWN010001319">
    <property type="protein sequence ID" value="CAD2196451.1"/>
    <property type="molecule type" value="Genomic_DNA"/>
</dbReference>
<dbReference type="Gene3D" id="1.10.490.10">
    <property type="entry name" value="Globins"/>
    <property type="match status" value="1"/>
</dbReference>
<evidence type="ECO:0000313" key="3">
    <source>
        <dbReference type="Proteomes" id="UP000580250"/>
    </source>
</evidence>
<evidence type="ECO:0000313" key="2">
    <source>
        <dbReference type="EMBL" id="CAD2196451.1"/>
    </source>
</evidence>
<protein>
    <submittedName>
        <fullName evidence="2">Uncharacterized protein</fullName>
    </submittedName>
</protein>
<evidence type="ECO:0000256" key="1">
    <source>
        <dbReference type="SAM" id="MobiDB-lite"/>
    </source>
</evidence>
<comment type="caution">
    <text evidence="2">The sequence shown here is derived from an EMBL/GenBank/DDBJ whole genome shotgun (WGS) entry which is preliminary data.</text>
</comment>
<feature type="compositionally biased region" description="Polar residues" evidence="1">
    <location>
        <begin position="133"/>
        <end position="146"/>
    </location>
</feature>
<accession>A0A6V7XAU8</accession>
<dbReference type="GO" id="GO:0019825">
    <property type="term" value="F:oxygen binding"/>
    <property type="evidence" value="ECO:0007669"/>
    <property type="project" value="InterPro"/>
</dbReference>
<dbReference type="Proteomes" id="UP000580250">
    <property type="component" value="Unassembled WGS sequence"/>
</dbReference>
<feature type="compositionally biased region" description="Low complexity" evidence="1">
    <location>
        <begin position="1"/>
        <end position="23"/>
    </location>
</feature>
<gene>
    <name evidence="2" type="ORF">MENT_LOCUS49619</name>
</gene>
<feature type="region of interest" description="Disordered" evidence="1">
    <location>
        <begin position="1"/>
        <end position="64"/>
    </location>
</feature>